<proteinExistence type="inferred from homology"/>
<dbReference type="GO" id="GO:0004663">
    <property type="term" value="F:Rab geranylgeranyltransferase activity"/>
    <property type="evidence" value="ECO:0007669"/>
    <property type="project" value="UniProtKB-UniRule"/>
</dbReference>
<dbReference type="RefSeq" id="XP_067550978.1">
    <property type="nucleotide sequence ID" value="XM_067695374.1"/>
</dbReference>
<comment type="function">
    <text evidence="6">Catalyzes the transfer of a geranyl-geranyl moiety from geranyl-geranyl pyrophosphate to cysteines occuring in specific C-terminal amino acid sequences.</text>
</comment>
<evidence type="ECO:0000256" key="3">
    <source>
        <dbReference type="ARBA" id="ARBA00022679"/>
    </source>
</evidence>
<dbReference type="PANTHER" id="PTHR11129">
    <property type="entry name" value="PROTEIN FARNESYLTRANSFERASE ALPHA SUBUNIT/RAB GERANYLGERANYL TRANSFERASE ALPHA SUBUNIT"/>
    <property type="match status" value="1"/>
</dbReference>
<comment type="catalytic activity">
    <reaction evidence="5 6">
        <text>geranylgeranyl diphosphate + L-cysteinyl-[protein] = S-geranylgeranyl-L-cysteinyl-[protein] + diphosphate</text>
        <dbReference type="Rhea" id="RHEA:21240"/>
        <dbReference type="Rhea" id="RHEA-COMP:10131"/>
        <dbReference type="Rhea" id="RHEA-COMP:11537"/>
        <dbReference type="ChEBI" id="CHEBI:29950"/>
        <dbReference type="ChEBI" id="CHEBI:33019"/>
        <dbReference type="ChEBI" id="CHEBI:57533"/>
        <dbReference type="ChEBI" id="CHEBI:86021"/>
        <dbReference type="EC" id="2.5.1.60"/>
    </reaction>
</comment>
<keyword evidence="8" id="KW-1185">Reference proteome</keyword>
<sequence>MQHEVKRVHLNESQKHQKYIKDEPKISHYRDLTSYIFQLRDLKTYNDESFNATTSLLQLNPEFYTIWNYRREIIENAYGTNRDEELVQILNDELKFVMAQLRKFPKVYWIWNHRRWCLFKLVDLNQVNWEFEFKTVGKMLELDQRNFHGWQYRRFVVENLELEKLKVKKNKENTGGDGGEDDGILRLNLDEFDYTTAKISIDFSNFSAWHNRTKLIPKIYDLVTKDSSITTAIDHPSLHLFQSPLTILNNDLELIKTGIYMSPEDNSVWSYLYWLLSDAFFVNAFNSKEGGNSDTNQLDYKQLLQQQIDLIQEINDLEKEDNGQENVGCLKALLKITELKDKDDVNKDEMRSILEKLIKLDELRKGRYSTMSTSYRDFDYKYPSKCTSFNPLSNSFLSSKQITINFETTKRTMKLSIAVLTTVAAALVASAPIASNDANAAAAAPALPVDNPLERVVEAFFKGPSIDSEVENKVEDKAVAEAKEAADGKVVGDAQKRDAEAKLHWTTYGYYEPQKRDAEAKPHWTTYGYYEPQKRDANAEAEAKPHWTTYGYYEPQKRDANAEAEAKPHWTTYGYYEPQKRDANAEAEAKPHWTTYGYYEPQKRDANAEAEAKPHWTTYGYYEPQKRDANAEAEAKPHWTTYGYYEPQKRDANAEAEAKPHWTTYGYYEPQKRDANAEAEAKPHWTTYGYYEPQK</sequence>
<dbReference type="GO" id="GO:0097354">
    <property type="term" value="P:prenylation"/>
    <property type="evidence" value="ECO:0007669"/>
    <property type="project" value="UniProtKB-UniRule"/>
</dbReference>
<comment type="caution">
    <text evidence="7">The sequence shown here is derived from an EMBL/GenBank/DDBJ whole genome shotgun (WGS) entry which is preliminary data.</text>
</comment>
<dbReference type="GO" id="GO:0005968">
    <property type="term" value="C:Rab-protein geranylgeranyltransferase complex"/>
    <property type="evidence" value="ECO:0007669"/>
    <property type="project" value="TreeGrafter"/>
</dbReference>
<evidence type="ECO:0000256" key="6">
    <source>
        <dbReference type="RuleBase" id="RU367120"/>
    </source>
</evidence>
<dbReference type="EC" id="2.5.1.60" evidence="6"/>
<protein>
    <recommendedName>
        <fullName evidence="6">Geranylgeranyl transferase type-2 subunit alpha</fullName>
        <ecNumber evidence="6">2.5.1.60</ecNumber>
    </recommendedName>
    <alternativeName>
        <fullName evidence="6">Geranylgeranyl transferase type II subunit alpha</fullName>
    </alternativeName>
</protein>
<dbReference type="GeneID" id="93649584"/>
<evidence type="ECO:0000256" key="4">
    <source>
        <dbReference type="ARBA" id="ARBA00022737"/>
    </source>
</evidence>
<evidence type="ECO:0000256" key="5">
    <source>
        <dbReference type="ARBA" id="ARBA00047658"/>
    </source>
</evidence>
<organism evidence="7 8">
    <name type="scientific">Candida metapsilosis</name>
    <dbReference type="NCBI Taxonomy" id="273372"/>
    <lineage>
        <taxon>Eukaryota</taxon>
        <taxon>Fungi</taxon>
        <taxon>Dikarya</taxon>
        <taxon>Ascomycota</taxon>
        <taxon>Saccharomycotina</taxon>
        <taxon>Pichiomycetes</taxon>
        <taxon>Debaryomycetaceae</taxon>
        <taxon>Candida/Lodderomyces clade</taxon>
        <taxon>Candida</taxon>
    </lineage>
</organism>
<accession>A0A8H7ZLJ9</accession>
<reference evidence="7 8" key="1">
    <citation type="submission" date="2020-12" db="EMBL/GenBank/DDBJ databases">
        <title>Effect of drift, selection, and recombination on the evolution of hybrid genomes in Candida yeast pathogens.</title>
        <authorList>
            <person name="Mixao V."/>
            <person name="Ksiezopolska E."/>
            <person name="Saus E."/>
            <person name="Boekhout T."/>
            <person name="Gacser A."/>
            <person name="Gabaldon T."/>
        </authorList>
    </citation>
    <scope>NUCLEOTIDE SEQUENCE [LARGE SCALE GENOMIC DNA]</scope>
    <source>
        <strain evidence="7 8">BP57</strain>
    </source>
</reference>
<gene>
    <name evidence="7" type="ORF">I9W82_000955</name>
</gene>
<dbReference type="Pfam" id="PF01239">
    <property type="entry name" value="PPTA"/>
    <property type="match status" value="5"/>
</dbReference>
<dbReference type="AlphaFoldDB" id="A0A8H7ZLJ9"/>
<keyword evidence="3 6" id="KW-0808">Transferase</keyword>
<dbReference type="OrthoDB" id="1658at2759"/>
<dbReference type="PROSITE" id="PS51147">
    <property type="entry name" value="PFTA"/>
    <property type="match status" value="4"/>
</dbReference>
<keyword evidence="2 6" id="KW-0637">Prenyltransferase</keyword>
<dbReference type="Gene3D" id="1.25.40.120">
    <property type="entry name" value="Protein prenylyltransferase"/>
    <property type="match status" value="1"/>
</dbReference>
<dbReference type="SUPFAM" id="SSF48439">
    <property type="entry name" value="Protein prenylyltransferase"/>
    <property type="match status" value="1"/>
</dbReference>
<dbReference type="InterPro" id="IPR002088">
    <property type="entry name" value="Prenyl_trans_a"/>
</dbReference>
<evidence type="ECO:0000313" key="8">
    <source>
        <dbReference type="Proteomes" id="UP000669133"/>
    </source>
</evidence>
<evidence type="ECO:0000256" key="2">
    <source>
        <dbReference type="ARBA" id="ARBA00022602"/>
    </source>
</evidence>
<keyword evidence="4" id="KW-0677">Repeat</keyword>
<evidence type="ECO:0000313" key="7">
    <source>
        <dbReference type="EMBL" id="KAG5421862.1"/>
    </source>
</evidence>
<dbReference type="PANTHER" id="PTHR11129:SF2">
    <property type="entry name" value="GERANYLGERANYL TRANSFERASE TYPE-2 SUBUNIT ALPHA"/>
    <property type="match status" value="1"/>
</dbReference>
<dbReference type="Proteomes" id="UP000669133">
    <property type="component" value="Unassembled WGS sequence"/>
</dbReference>
<evidence type="ECO:0000256" key="1">
    <source>
        <dbReference type="ARBA" id="ARBA00006734"/>
    </source>
</evidence>
<dbReference type="EMBL" id="JAEOAQ010000001">
    <property type="protein sequence ID" value="KAG5421862.1"/>
    <property type="molecule type" value="Genomic_DNA"/>
</dbReference>
<name>A0A8H7ZLJ9_9ASCO</name>
<comment type="similarity">
    <text evidence="1 6">Belongs to the protein prenyltransferase subunit alpha family.</text>
</comment>